<name>A0A8J1U607_OWEFU</name>
<feature type="non-terminal residue" evidence="1">
    <location>
        <position position="137"/>
    </location>
</feature>
<sequence>ICLHSHTGSFLQVSLEMKAIVCLLVAALACIEACHVEIDNRSGYEIGWTLVFASKTEGFGLVDSGTRHTHNCNTCLPRDIYITWNNVNCMIQVNCVSKPTIEVNIYPQSGGRWMMNVRNKSYGYTSQCPMPAPKSLL</sequence>
<protein>
    <submittedName>
        <fullName evidence="1">Uncharacterized protein</fullName>
    </submittedName>
</protein>
<gene>
    <name evidence="1" type="ORF">OFUS_LOCUS19090</name>
</gene>
<accession>A0A8J1U607</accession>
<evidence type="ECO:0000313" key="1">
    <source>
        <dbReference type="EMBL" id="CAH1794388.1"/>
    </source>
</evidence>
<proteinExistence type="predicted"/>
<evidence type="ECO:0000313" key="2">
    <source>
        <dbReference type="Proteomes" id="UP000749559"/>
    </source>
</evidence>
<organism evidence="1 2">
    <name type="scientific">Owenia fusiformis</name>
    <name type="common">Polychaete worm</name>
    <dbReference type="NCBI Taxonomy" id="6347"/>
    <lineage>
        <taxon>Eukaryota</taxon>
        <taxon>Metazoa</taxon>
        <taxon>Spiralia</taxon>
        <taxon>Lophotrochozoa</taxon>
        <taxon>Annelida</taxon>
        <taxon>Polychaeta</taxon>
        <taxon>Sedentaria</taxon>
        <taxon>Canalipalpata</taxon>
        <taxon>Sabellida</taxon>
        <taxon>Oweniida</taxon>
        <taxon>Oweniidae</taxon>
        <taxon>Owenia</taxon>
    </lineage>
</organism>
<dbReference type="Proteomes" id="UP000749559">
    <property type="component" value="Unassembled WGS sequence"/>
</dbReference>
<keyword evidence="2" id="KW-1185">Reference proteome</keyword>
<dbReference type="EMBL" id="CAIIXF020000009">
    <property type="protein sequence ID" value="CAH1794388.1"/>
    <property type="molecule type" value="Genomic_DNA"/>
</dbReference>
<comment type="caution">
    <text evidence="1">The sequence shown here is derived from an EMBL/GenBank/DDBJ whole genome shotgun (WGS) entry which is preliminary data.</text>
</comment>
<reference evidence="1" key="1">
    <citation type="submission" date="2022-03" db="EMBL/GenBank/DDBJ databases">
        <authorList>
            <person name="Martin C."/>
        </authorList>
    </citation>
    <scope>NUCLEOTIDE SEQUENCE</scope>
</reference>
<dbReference type="AlphaFoldDB" id="A0A8J1U607"/>